<reference evidence="2 3" key="1">
    <citation type="journal article" date="2014" name="Agronomy (Basel)">
        <title>A Draft Genome Sequence for Ensete ventricosum, the Drought-Tolerant Tree Against Hunger.</title>
        <authorList>
            <person name="Harrison J."/>
            <person name="Moore K.A."/>
            <person name="Paszkiewicz K."/>
            <person name="Jones T."/>
            <person name="Grant M."/>
            <person name="Ambacheew D."/>
            <person name="Muzemil S."/>
            <person name="Studholme D.J."/>
        </authorList>
    </citation>
    <scope>NUCLEOTIDE SEQUENCE [LARGE SCALE GENOMIC DNA]</scope>
</reference>
<dbReference type="Proteomes" id="UP000287651">
    <property type="component" value="Unassembled WGS sequence"/>
</dbReference>
<sequence length="105" mass="11368">MTPTSRGYLAKARSRYRKAVGSAGRPKGKKRKAVEERLAQEVASYCSCSSSWDFPPSSAAAPESSETLLYSCLNFWGSTCASDLLVLPHSQVNPQKLCFSCLNGS</sequence>
<accession>A0A426ZXS5</accession>
<name>A0A426ZXS5_ENSVE</name>
<feature type="region of interest" description="Disordered" evidence="1">
    <location>
        <begin position="1"/>
        <end position="33"/>
    </location>
</feature>
<organism evidence="2 3">
    <name type="scientific">Ensete ventricosum</name>
    <name type="common">Abyssinian banana</name>
    <name type="synonym">Musa ensete</name>
    <dbReference type="NCBI Taxonomy" id="4639"/>
    <lineage>
        <taxon>Eukaryota</taxon>
        <taxon>Viridiplantae</taxon>
        <taxon>Streptophyta</taxon>
        <taxon>Embryophyta</taxon>
        <taxon>Tracheophyta</taxon>
        <taxon>Spermatophyta</taxon>
        <taxon>Magnoliopsida</taxon>
        <taxon>Liliopsida</taxon>
        <taxon>Zingiberales</taxon>
        <taxon>Musaceae</taxon>
        <taxon>Ensete</taxon>
    </lineage>
</organism>
<evidence type="ECO:0000313" key="3">
    <source>
        <dbReference type="Proteomes" id="UP000287651"/>
    </source>
</evidence>
<evidence type="ECO:0000313" key="2">
    <source>
        <dbReference type="EMBL" id="RRT68796.1"/>
    </source>
</evidence>
<dbReference type="EMBL" id="AMZH03004580">
    <property type="protein sequence ID" value="RRT68796.1"/>
    <property type="molecule type" value="Genomic_DNA"/>
</dbReference>
<comment type="caution">
    <text evidence="2">The sequence shown here is derived from an EMBL/GenBank/DDBJ whole genome shotgun (WGS) entry which is preliminary data.</text>
</comment>
<proteinExistence type="predicted"/>
<protein>
    <submittedName>
        <fullName evidence="2">Uncharacterized protein</fullName>
    </submittedName>
</protein>
<dbReference type="AlphaFoldDB" id="A0A426ZXS5"/>
<gene>
    <name evidence="2" type="ORF">B296_00022533</name>
</gene>
<evidence type="ECO:0000256" key="1">
    <source>
        <dbReference type="SAM" id="MobiDB-lite"/>
    </source>
</evidence>